<comment type="caution">
    <text evidence="2">The sequence shown here is derived from an EMBL/GenBank/DDBJ whole genome shotgun (WGS) entry which is preliminary data.</text>
</comment>
<dbReference type="InterPro" id="IPR032696">
    <property type="entry name" value="SQ_cyclase_C"/>
</dbReference>
<dbReference type="EMBL" id="JAJJMN010000001">
    <property type="protein sequence ID" value="MCC9016210.1"/>
    <property type="molecule type" value="Genomic_DNA"/>
</dbReference>
<dbReference type="Gene3D" id="1.50.10.20">
    <property type="match status" value="1"/>
</dbReference>
<organism evidence="2 3">
    <name type="scientific">Flavobacterium lipolyticum</name>
    <dbReference type="NCBI Taxonomy" id="2893754"/>
    <lineage>
        <taxon>Bacteria</taxon>
        <taxon>Pseudomonadati</taxon>
        <taxon>Bacteroidota</taxon>
        <taxon>Flavobacteriia</taxon>
        <taxon>Flavobacteriales</taxon>
        <taxon>Flavobacteriaceae</taxon>
        <taxon>Flavobacterium</taxon>
    </lineage>
</organism>
<accession>A0ABS8LUG1</accession>
<dbReference type="Pfam" id="PF13243">
    <property type="entry name" value="SQHop_cyclase_C"/>
    <property type="match status" value="1"/>
</dbReference>
<protein>
    <recommendedName>
        <fullName evidence="1">Squalene cyclase C-terminal domain-containing protein</fullName>
    </recommendedName>
</protein>
<name>A0ABS8LUG1_9FLAO</name>
<dbReference type="RefSeq" id="WP_229998292.1">
    <property type="nucleotide sequence ID" value="NZ_JAJJMN010000001.1"/>
</dbReference>
<proteinExistence type="predicted"/>
<gene>
    <name evidence="2" type="ORF">LNQ34_00230</name>
</gene>
<feature type="domain" description="Squalene cyclase C-terminal" evidence="1">
    <location>
        <begin position="513"/>
        <end position="633"/>
    </location>
</feature>
<keyword evidence="3" id="KW-1185">Reference proteome</keyword>
<sequence>MHLEKVNEYIKSERIKKQLINGRLPKPFHPFVLKEIENNLQSPYIYYAYLFAEPFDFTDYEIVEKICYASLLYKMSLLVLDKITDGQFDKDQTSKVTLVQHALEKESLRIIVTELGTDKVSIDKLWEAIENRTKEWYQSYQLEKEIKTKDFDIADFEKLSELKVSVALIPLDFIKEFSNGSKAIYDKVTTIHKLFYIAYQILDDIIDFDEDLKNGQYNIAIHKTKKLLKDNGLSSENLNSQILYVYAFDDLYKLALTYIDKALNLCLGMNAYLLERRLLSTKALFENKNYMRLKECVESKISIPFEEKIQIVKKTEINNALSQPVRYILKKWSQDFIDLNYIQAPISLNDLLTTHYALGDTFLRAMATTHLIEIQKKDSLKEIITEEQNYILSQIGLDKMGWSYHPLLIEVPYDADSLGQILQSFSKYYDNELFHTLFENPILSLLKVTESNHGIFPTWTIFERNSKQLNFYTDKYWGRDNDLAVIANMGCGLYIAKEKTNILNQIDFERIIITNADYLVNNQEKDGSFGLGSRWYSGCFYPTYICLKFLYKVDAVKYNEAIKKAQSWIIKSQNKTEGRFGKEKHASTETAFAVLTLLFEETPDSEIVESIKKGIHFLEKEMKEDGEFRPSPFIKQTLTIENKKPYLWANKVITTSFCALAIEKYKSFNPE</sequence>
<dbReference type="InterPro" id="IPR008930">
    <property type="entry name" value="Terpenoid_cyclase/PrenylTrfase"/>
</dbReference>
<evidence type="ECO:0000313" key="2">
    <source>
        <dbReference type="EMBL" id="MCC9016210.1"/>
    </source>
</evidence>
<reference evidence="2" key="1">
    <citation type="submission" date="2021-11" db="EMBL/GenBank/DDBJ databases">
        <title>Description of novel Flavobacterium species.</title>
        <authorList>
            <person name="Saticioglu I.B."/>
            <person name="Ay H."/>
            <person name="Altun S."/>
            <person name="Duman M."/>
        </authorList>
    </citation>
    <scope>NUCLEOTIDE SEQUENCE</scope>
    <source>
        <strain evidence="2">F-126</strain>
    </source>
</reference>
<evidence type="ECO:0000313" key="3">
    <source>
        <dbReference type="Proteomes" id="UP001430700"/>
    </source>
</evidence>
<evidence type="ECO:0000259" key="1">
    <source>
        <dbReference type="Pfam" id="PF13243"/>
    </source>
</evidence>
<dbReference type="Proteomes" id="UP001430700">
    <property type="component" value="Unassembled WGS sequence"/>
</dbReference>
<dbReference type="SUPFAM" id="SSF48239">
    <property type="entry name" value="Terpenoid cyclases/Protein prenyltransferases"/>
    <property type="match status" value="1"/>
</dbReference>